<protein>
    <recommendedName>
        <fullName evidence="3">TFIIB zinc-binding</fullName>
    </recommendedName>
</protein>
<dbReference type="SUPFAM" id="SSF57783">
    <property type="entry name" value="Zinc beta-ribbon"/>
    <property type="match status" value="1"/>
</dbReference>
<accession>A0ABU2G8H4</accession>
<evidence type="ECO:0008006" key="3">
    <source>
        <dbReference type="Google" id="ProtNLM"/>
    </source>
</evidence>
<dbReference type="RefSeq" id="WP_310931047.1">
    <property type="nucleotide sequence ID" value="NZ_JAMQOQ010000013.1"/>
</dbReference>
<organism evidence="1 2">
    <name type="scientific">Halogeometricum luteum</name>
    <dbReference type="NCBI Taxonomy" id="2950537"/>
    <lineage>
        <taxon>Archaea</taxon>
        <taxon>Methanobacteriati</taxon>
        <taxon>Methanobacteriota</taxon>
        <taxon>Stenosarchaea group</taxon>
        <taxon>Halobacteria</taxon>
        <taxon>Halobacteriales</taxon>
        <taxon>Haloferacaceae</taxon>
        <taxon>Halogeometricum</taxon>
    </lineage>
</organism>
<sequence length="63" mass="6628">MNANMKCPDCHAEYRHVDGSTFICEGCSGRLNQTGVLQQTVLVDDVAGMIVGAAAAAVVFIPM</sequence>
<reference evidence="1 2" key="1">
    <citation type="submission" date="2022-06" db="EMBL/GenBank/DDBJ databases">
        <title>Halogeometricum sp. a new haloarchaeum isolate from saline soil.</title>
        <authorList>
            <person name="Strakova D."/>
            <person name="Galisteo C."/>
            <person name="Sanchez-Porro C."/>
            <person name="Ventosa A."/>
        </authorList>
    </citation>
    <scope>NUCLEOTIDE SEQUENCE [LARGE SCALE GENOMIC DNA]</scope>
    <source>
        <strain evidence="2">S3BR25-2</strain>
    </source>
</reference>
<evidence type="ECO:0000313" key="2">
    <source>
        <dbReference type="Proteomes" id="UP001254813"/>
    </source>
</evidence>
<name>A0ABU2G8H4_9EURY</name>
<proteinExistence type="predicted"/>
<dbReference type="Proteomes" id="UP001254813">
    <property type="component" value="Unassembled WGS sequence"/>
</dbReference>
<dbReference type="EMBL" id="JAMQOQ010000013">
    <property type="protein sequence ID" value="MDS0297105.1"/>
    <property type="molecule type" value="Genomic_DNA"/>
</dbReference>
<comment type="caution">
    <text evidence="1">The sequence shown here is derived from an EMBL/GenBank/DDBJ whole genome shotgun (WGS) entry which is preliminary data.</text>
</comment>
<keyword evidence="2" id="KW-1185">Reference proteome</keyword>
<evidence type="ECO:0000313" key="1">
    <source>
        <dbReference type="EMBL" id="MDS0297105.1"/>
    </source>
</evidence>
<gene>
    <name evidence="1" type="ORF">NDI79_23340</name>
</gene>